<reference evidence="5 6" key="1">
    <citation type="journal article" date="2019" name="Nat. Med.">
        <title>A library of human gut bacterial isolates paired with longitudinal multiomics data enables mechanistic microbiome research.</title>
        <authorList>
            <person name="Poyet M."/>
            <person name="Groussin M."/>
            <person name="Gibbons S.M."/>
            <person name="Avila-Pacheco J."/>
            <person name="Jiang X."/>
            <person name="Kearney S.M."/>
            <person name="Perrotta A.R."/>
            <person name="Berdy B."/>
            <person name="Zhao S."/>
            <person name="Lieberman T.D."/>
            <person name="Swanson P.K."/>
            <person name="Smith M."/>
            <person name="Roesemann S."/>
            <person name="Alexander J.E."/>
            <person name="Rich S.A."/>
            <person name="Livny J."/>
            <person name="Vlamakis H."/>
            <person name="Clish C."/>
            <person name="Bullock K."/>
            <person name="Deik A."/>
            <person name="Scott J."/>
            <person name="Pierce K.A."/>
            <person name="Xavier R.J."/>
            <person name="Alm E.J."/>
        </authorList>
    </citation>
    <scope>NUCLEOTIDE SEQUENCE [LARGE SCALE GENOMIC DNA]</scope>
    <source>
        <strain evidence="5 6">BIOML-A1</strain>
    </source>
</reference>
<accession>A0A844KPL6</accession>
<dbReference type="SUPFAM" id="SSF81296">
    <property type="entry name" value="E set domains"/>
    <property type="match status" value="1"/>
</dbReference>
<dbReference type="Gene3D" id="3.20.20.80">
    <property type="entry name" value="Glycosidases"/>
    <property type="match status" value="1"/>
</dbReference>
<keyword evidence="3 5" id="KW-0326">Glycosidase</keyword>
<dbReference type="InterPro" id="IPR045857">
    <property type="entry name" value="O16G_dom_2"/>
</dbReference>
<dbReference type="InterPro" id="IPR014756">
    <property type="entry name" value="Ig_E-set"/>
</dbReference>
<evidence type="ECO:0000256" key="1">
    <source>
        <dbReference type="ARBA" id="ARBA00008061"/>
    </source>
</evidence>
<dbReference type="InterPro" id="IPR004185">
    <property type="entry name" value="Glyco_hydro_13_lg-like_dom"/>
</dbReference>
<dbReference type="PANTHER" id="PTHR10357">
    <property type="entry name" value="ALPHA-AMYLASE FAMILY MEMBER"/>
    <property type="match status" value="1"/>
</dbReference>
<dbReference type="Pfam" id="PF02903">
    <property type="entry name" value="Alpha-amylase_N"/>
    <property type="match status" value="1"/>
</dbReference>
<comment type="similarity">
    <text evidence="1">Belongs to the glycosyl hydrolase 13 family.</text>
</comment>
<dbReference type="AlphaFoldDB" id="A0A844KPL6"/>
<protein>
    <submittedName>
        <fullName evidence="5">Alpha-glycosidase</fullName>
    </submittedName>
</protein>
<dbReference type="InterPro" id="IPR006047">
    <property type="entry name" value="GH13_cat_dom"/>
</dbReference>
<evidence type="ECO:0000313" key="5">
    <source>
        <dbReference type="EMBL" id="MTR82374.1"/>
    </source>
</evidence>
<dbReference type="Gene3D" id="3.90.400.10">
    <property type="entry name" value="Oligo-1,6-glucosidase, Domain 2"/>
    <property type="match status" value="1"/>
</dbReference>
<dbReference type="SUPFAM" id="SSF51445">
    <property type="entry name" value="(Trans)glycosidases"/>
    <property type="match status" value="1"/>
</dbReference>
<gene>
    <name evidence="5" type="ORF">GMD30_11915</name>
</gene>
<dbReference type="RefSeq" id="WP_155177170.1">
    <property type="nucleotide sequence ID" value="NZ_WNAK01000022.1"/>
</dbReference>
<dbReference type="InterPro" id="IPR013783">
    <property type="entry name" value="Ig-like_fold"/>
</dbReference>
<sequence>MNRHAIQHIVDSSYCFPISPKQITLRLRTAKNDVQRVWVIYESKYAIADRQQKAELTKKFRGNLYDYYSVTLDLTDTRIGYVFYIYDGREYYFFSEDGLTRTYDYALGYYNFFQYPYINEADILKRVSWAEKAVFYQIFVDRFHIGDREADKSYVNCKWGDIPNPRTFAGGDLKGITEKLDYIKGLGANTIYLTPVFKSISNHKYDISDYMQVDEQFGTNADLKELIQYAHKKEMRIVLDAVFNHCSDELMQFQDVKEKGRASEYYDWFVIHGDKPDAEAKNYEMFASCEYMPKFNTSNPEVQEYLCNIGVYYISKYNIDGWRLDVSDEVSHDFWRKFRKAVKAVREDCIIIGENWHDASNYLKGDQYDSIMNYAFTKACLDYFATGRLKAAGMADKLNDLLARNTDTVNGMLLNLLDSHDTHRFFSEVGKNREKMAAALALLFVFPGIPCIFYGTEFFMEGGYDPDCRRCMDWDGYAAGRYRDSVELIRLLTDLRKEYELSSMDTVVKSDGDVLIVERMNDDVKLTLSINMTENSDNFGYDIDIERR</sequence>
<dbReference type="GO" id="GO:0005975">
    <property type="term" value="P:carbohydrate metabolic process"/>
    <property type="evidence" value="ECO:0007669"/>
    <property type="project" value="InterPro"/>
</dbReference>
<dbReference type="CDD" id="cd11338">
    <property type="entry name" value="AmyAc_CMD"/>
    <property type="match status" value="1"/>
</dbReference>
<dbReference type="PANTHER" id="PTHR10357:SF210">
    <property type="entry name" value="MALTODEXTRIN GLUCOSIDASE"/>
    <property type="match status" value="1"/>
</dbReference>
<dbReference type="Gene3D" id="2.60.40.10">
    <property type="entry name" value="Immunoglobulins"/>
    <property type="match status" value="1"/>
</dbReference>
<dbReference type="CDD" id="cd02857">
    <property type="entry name" value="E_set_CDase_PDE_N"/>
    <property type="match status" value="1"/>
</dbReference>
<dbReference type="InterPro" id="IPR017853">
    <property type="entry name" value="GH"/>
</dbReference>
<comment type="caution">
    <text evidence="5">The sequence shown here is derived from an EMBL/GenBank/DDBJ whole genome shotgun (WGS) entry which is preliminary data.</text>
</comment>
<dbReference type="SMART" id="SM00642">
    <property type="entry name" value="Aamy"/>
    <property type="match status" value="1"/>
</dbReference>
<evidence type="ECO:0000256" key="3">
    <source>
        <dbReference type="ARBA" id="ARBA00023295"/>
    </source>
</evidence>
<name>A0A844KPL6_9FIRM</name>
<organism evidence="5 6">
    <name type="scientific">Roseburia faecis</name>
    <dbReference type="NCBI Taxonomy" id="301302"/>
    <lineage>
        <taxon>Bacteria</taxon>
        <taxon>Bacillati</taxon>
        <taxon>Bacillota</taxon>
        <taxon>Clostridia</taxon>
        <taxon>Lachnospirales</taxon>
        <taxon>Lachnospiraceae</taxon>
        <taxon>Roseburia</taxon>
    </lineage>
</organism>
<dbReference type="EMBL" id="WNAL01000025">
    <property type="protein sequence ID" value="MTR82374.1"/>
    <property type="molecule type" value="Genomic_DNA"/>
</dbReference>
<evidence type="ECO:0000259" key="4">
    <source>
        <dbReference type="SMART" id="SM00642"/>
    </source>
</evidence>
<evidence type="ECO:0000256" key="2">
    <source>
        <dbReference type="ARBA" id="ARBA00022801"/>
    </source>
</evidence>
<dbReference type="Proteomes" id="UP000446657">
    <property type="component" value="Unassembled WGS sequence"/>
</dbReference>
<dbReference type="Pfam" id="PF00128">
    <property type="entry name" value="Alpha-amylase"/>
    <property type="match status" value="1"/>
</dbReference>
<feature type="domain" description="Glycosyl hydrolase family 13 catalytic" evidence="4">
    <location>
        <begin position="137"/>
        <end position="490"/>
    </location>
</feature>
<dbReference type="GO" id="GO:0004553">
    <property type="term" value="F:hydrolase activity, hydrolyzing O-glycosyl compounds"/>
    <property type="evidence" value="ECO:0007669"/>
    <property type="project" value="InterPro"/>
</dbReference>
<evidence type="ECO:0000313" key="6">
    <source>
        <dbReference type="Proteomes" id="UP000446657"/>
    </source>
</evidence>
<keyword evidence="2" id="KW-0378">Hydrolase</keyword>
<proteinExistence type="inferred from homology"/>